<dbReference type="Pfam" id="PF04909">
    <property type="entry name" value="Amidohydro_2"/>
    <property type="match status" value="1"/>
</dbReference>
<dbReference type="Proteomes" id="UP000597507">
    <property type="component" value="Unassembled WGS sequence"/>
</dbReference>
<dbReference type="InterPro" id="IPR032466">
    <property type="entry name" value="Metal_Hydrolase"/>
</dbReference>
<keyword evidence="1" id="KW-0456">Lyase</keyword>
<reference evidence="3 4" key="1">
    <citation type="journal article" date="2014" name="Int. J. Syst. Evol. Microbiol.">
        <title>Complete genome sequence of Corynebacterium casei LMG S-19264T (=DSM 44701T), isolated from a smear-ripened cheese.</title>
        <authorList>
            <consortium name="US DOE Joint Genome Institute (JGI-PGF)"/>
            <person name="Walter F."/>
            <person name="Albersmeier A."/>
            <person name="Kalinowski J."/>
            <person name="Ruckert C."/>
        </authorList>
    </citation>
    <scope>NUCLEOTIDE SEQUENCE [LARGE SCALE GENOMIC DNA]</scope>
    <source>
        <strain evidence="3 4">CGMCC 1.16330</strain>
    </source>
</reference>
<dbReference type="SUPFAM" id="SSF51556">
    <property type="entry name" value="Metallo-dependent hydrolases"/>
    <property type="match status" value="1"/>
</dbReference>
<evidence type="ECO:0000313" key="3">
    <source>
        <dbReference type="EMBL" id="GGG28473.1"/>
    </source>
</evidence>
<sequence length="370" mass="42421">MNVVRPIAAPGRPAVATLGLFDCDIHPRPLSLEEYRPWLSAEMWHRLSTYGIRPRHGFAKGYPFPKAAPLASRRDAWPPGKVPASDLDFLRAQHLDFHGIDIGVLNPLQPSGQGDQNDAFSAAMAYAVNEWQLERWLRDEPRLRASVVVPYEDGEASAREIRRRAGDRRFVQVLLMSRTAEPLGRKRYWPIYEAACEAGLPVAFHAFGYSGWAMTNGGWPSFYIEEVSEHATSCQSQVISLIVEGVFERFPSLRILMIECGFAWIPSVGWRLDQHWRKLKDEVPHLRRAPSEYLREHFHVSTQPMDEPERPEHLLDVMEWIGWDRILYASDYPHWDFDDPRTALPAFIPPERRRDIFGANARALYGMPAA</sequence>
<dbReference type="GO" id="GO:0019748">
    <property type="term" value="P:secondary metabolic process"/>
    <property type="evidence" value="ECO:0007669"/>
    <property type="project" value="TreeGrafter"/>
</dbReference>
<dbReference type="InterPro" id="IPR032465">
    <property type="entry name" value="ACMSD"/>
</dbReference>
<dbReference type="GO" id="GO:0005737">
    <property type="term" value="C:cytoplasm"/>
    <property type="evidence" value="ECO:0007669"/>
    <property type="project" value="TreeGrafter"/>
</dbReference>
<dbReference type="InterPro" id="IPR006680">
    <property type="entry name" value="Amidohydro-rel"/>
</dbReference>
<dbReference type="EMBL" id="BMKS01000004">
    <property type="protein sequence ID" value="GGG28473.1"/>
    <property type="molecule type" value="Genomic_DNA"/>
</dbReference>
<feature type="domain" description="Amidohydrolase-related" evidence="2">
    <location>
        <begin position="22"/>
        <end position="366"/>
    </location>
</feature>
<dbReference type="GO" id="GO:0016831">
    <property type="term" value="F:carboxy-lyase activity"/>
    <property type="evidence" value="ECO:0007669"/>
    <property type="project" value="InterPro"/>
</dbReference>
<keyword evidence="3" id="KW-0378">Hydrolase</keyword>
<evidence type="ECO:0000313" key="4">
    <source>
        <dbReference type="Proteomes" id="UP000597507"/>
    </source>
</evidence>
<dbReference type="Gene3D" id="3.20.20.140">
    <property type="entry name" value="Metal-dependent hydrolases"/>
    <property type="match status" value="1"/>
</dbReference>
<dbReference type="PANTHER" id="PTHR21240">
    <property type="entry name" value="2-AMINO-3-CARBOXYLMUCONATE-6-SEMIALDEHYDE DECARBOXYLASE"/>
    <property type="match status" value="1"/>
</dbReference>
<evidence type="ECO:0000259" key="2">
    <source>
        <dbReference type="Pfam" id="PF04909"/>
    </source>
</evidence>
<keyword evidence="4" id="KW-1185">Reference proteome</keyword>
<dbReference type="GO" id="GO:0016787">
    <property type="term" value="F:hydrolase activity"/>
    <property type="evidence" value="ECO:0007669"/>
    <property type="project" value="UniProtKB-KW"/>
</dbReference>
<name>A0A8J2ZA34_9PROT</name>
<gene>
    <name evidence="3" type="ORF">GCM10010964_15460</name>
</gene>
<organism evidence="3 4">
    <name type="scientific">Caldovatus sediminis</name>
    <dbReference type="NCBI Taxonomy" id="2041189"/>
    <lineage>
        <taxon>Bacteria</taxon>
        <taxon>Pseudomonadati</taxon>
        <taxon>Pseudomonadota</taxon>
        <taxon>Alphaproteobacteria</taxon>
        <taxon>Acetobacterales</taxon>
        <taxon>Roseomonadaceae</taxon>
        <taxon>Caldovatus</taxon>
    </lineage>
</organism>
<proteinExistence type="predicted"/>
<protein>
    <submittedName>
        <fullName evidence="3">Hydrolase</fullName>
    </submittedName>
</protein>
<dbReference type="AlphaFoldDB" id="A0A8J2ZA34"/>
<dbReference type="RefSeq" id="WP_188899452.1">
    <property type="nucleotide sequence ID" value="NZ_BMKS01000004.1"/>
</dbReference>
<comment type="caution">
    <text evidence="3">The sequence shown here is derived from an EMBL/GenBank/DDBJ whole genome shotgun (WGS) entry which is preliminary data.</text>
</comment>
<evidence type="ECO:0000256" key="1">
    <source>
        <dbReference type="ARBA" id="ARBA00023239"/>
    </source>
</evidence>
<accession>A0A8J2ZA34</accession>
<dbReference type="PANTHER" id="PTHR21240:SF28">
    <property type="entry name" value="ISO-OROTATE DECARBOXYLASE (EUROFUNG)"/>
    <property type="match status" value="1"/>
</dbReference>